<protein>
    <recommendedName>
        <fullName evidence="3">Nucleotidyltransferase domain-containing protein</fullName>
    </recommendedName>
</protein>
<evidence type="ECO:0000313" key="1">
    <source>
        <dbReference type="EMBL" id="SOD96089.1"/>
    </source>
</evidence>
<gene>
    <name evidence="1" type="ORF">SAMN06269250_5131</name>
</gene>
<sequence length="164" mass="19760">METILFDIRGNLQPSICVDLSLQEIEQFFVSPFDITSKRYEFFREYKRYTLDLRSLLGRSFYQWIDGSFISNRFNPSDIDLISFIDHSSYYEKETLIDQLFSKWSVSQHYTGLDAFTVWTYPVEHKQSAIFQADCAYWQDLFGRTRYNRNRKRFNKGFIQVNIE</sequence>
<dbReference type="EMBL" id="OCNH01000005">
    <property type="protein sequence ID" value="SOD96089.1"/>
    <property type="molecule type" value="Genomic_DNA"/>
</dbReference>
<dbReference type="AlphaFoldDB" id="A0A286GLX0"/>
<evidence type="ECO:0008006" key="3">
    <source>
        <dbReference type="Google" id="ProtNLM"/>
    </source>
</evidence>
<reference evidence="2" key="1">
    <citation type="submission" date="2017-09" db="EMBL/GenBank/DDBJ databases">
        <authorList>
            <person name="Varghese N."/>
            <person name="Submissions S."/>
        </authorList>
    </citation>
    <scope>NUCLEOTIDE SEQUENCE [LARGE SCALE GENOMIC DNA]</scope>
    <source>
        <strain evidence="2">DSM 29961</strain>
    </source>
</reference>
<keyword evidence="2" id="KW-1185">Reference proteome</keyword>
<dbReference type="InterPro" id="IPR053860">
    <property type="entry name" value="DUF6932"/>
</dbReference>
<dbReference type="RefSeq" id="WP_097129643.1">
    <property type="nucleotide sequence ID" value="NZ_OCNH01000005.1"/>
</dbReference>
<proteinExistence type="predicted"/>
<accession>A0A286GLX0</accession>
<organism evidence="1 2">
    <name type="scientific">Spirosoma fluviale</name>
    <dbReference type="NCBI Taxonomy" id="1597977"/>
    <lineage>
        <taxon>Bacteria</taxon>
        <taxon>Pseudomonadati</taxon>
        <taxon>Bacteroidota</taxon>
        <taxon>Cytophagia</taxon>
        <taxon>Cytophagales</taxon>
        <taxon>Cytophagaceae</taxon>
        <taxon>Spirosoma</taxon>
    </lineage>
</organism>
<dbReference type="OrthoDB" id="2617999at2"/>
<dbReference type="Pfam" id="PF22014">
    <property type="entry name" value="DUF6932"/>
    <property type="match status" value="1"/>
</dbReference>
<evidence type="ECO:0000313" key="2">
    <source>
        <dbReference type="Proteomes" id="UP000219452"/>
    </source>
</evidence>
<name>A0A286GLX0_9BACT</name>
<dbReference type="Proteomes" id="UP000219452">
    <property type="component" value="Unassembled WGS sequence"/>
</dbReference>